<dbReference type="Gene3D" id="3.40.50.180">
    <property type="entry name" value="Methylesterase CheB, C-terminal domain"/>
    <property type="match status" value="1"/>
</dbReference>
<sequence length="152" mass="16274">MLSGAWDDGTPGLARGGVAAVQDPEEALHASMPRSALAHNDIQHVHPVAELAKLIAELAVEEIAGTGPLLTEGTAMAAAEPLTTDELGLPPSGFACPDCHRVLFELCRVGPRAGSTARWGAPGPRSHGWPSRTSSWRTRCGWRCGRWRRRPR</sequence>
<proteinExistence type="predicted"/>
<gene>
    <name evidence="3" type="ORF">JOF53_001871</name>
</gene>
<feature type="domain" description="CheB-type methylesterase" evidence="2">
    <location>
        <begin position="1"/>
        <end position="55"/>
    </location>
</feature>
<dbReference type="InterPro" id="IPR035909">
    <property type="entry name" value="CheB_C"/>
</dbReference>
<dbReference type="SUPFAM" id="SSF52738">
    <property type="entry name" value="Methylesterase CheB, C-terminal domain"/>
    <property type="match status" value="1"/>
</dbReference>
<protein>
    <recommendedName>
        <fullName evidence="2">CheB-type methylesterase domain-containing protein</fullName>
    </recommendedName>
</protein>
<feature type="region of interest" description="Disordered" evidence="1">
    <location>
        <begin position="115"/>
        <end position="134"/>
    </location>
</feature>
<dbReference type="EMBL" id="JAGIOO010000001">
    <property type="protein sequence ID" value="MBP2472999.1"/>
    <property type="molecule type" value="Genomic_DNA"/>
</dbReference>
<reference evidence="3 4" key="1">
    <citation type="submission" date="2021-03" db="EMBL/GenBank/DDBJ databases">
        <title>Sequencing the genomes of 1000 actinobacteria strains.</title>
        <authorList>
            <person name="Klenk H.-P."/>
        </authorList>
    </citation>
    <scope>NUCLEOTIDE SEQUENCE [LARGE SCALE GENOMIC DNA]</scope>
    <source>
        <strain evidence="3 4">DSM 44580</strain>
    </source>
</reference>
<keyword evidence="4" id="KW-1185">Reference proteome</keyword>
<dbReference type="Pfam" id="PF01339">
    <property type="entry name" value="CheB_methylest"/>
    <property type="match status" value="1"/>
</dbReference>
<dbReference type="InterPro" id="IPR000673">
    <property type="entry name" value="Sig_transdc_resp-reg_Me-estase"/>
</dbReference>
<name>A0ABS5A8V2_9PSEU</name>
<dbReference type="RefSeq" id="WP_276329052.1">
    <property type="nucleotide sequence ID" value="NZ_JAGIOO010000001.1"/>
</dbReference>
<evidence type="ECO:0000313" key="4">
    <source>
        <dbReference type="Proteomes" id="UP001519363"/>
    </source>
</evidence>
<evidence type="ECO:0000313" key="3">
    <source>
        <dbReference type="EMBL" id="MBP2472999.1"/>
    </source>
</evidence>
<accession>A0ABS5A8V2</accession>
<comment type="caution">
    <text evidence="3">The sequence shown here is derived from an EMBL/GenBank/DDBJ whole genome shotgun (WGS) entry which is preliminary data.</text>
</comment>
<evidence type="ECO:0000259" key="2">
    <source>
        <dbReference type="Pfam" id="PF01339"/>
    </source>
</evidence>
<organism evidence="3 4">
    <name type="scientific">Crossiella equi</name>
    <dbReference type="NCBI Taxonomy" id="130796"/>
    <lineage>
        <taxon>Bacteria</taxon>
        <taxon>Bacillati</taxon>
        <taxon>Actinomycetota</taxon>
        <taxon>Actinomycetes</taxon>
        <taxon>Pseudonocardiales</taxon>
        <taxon>Pseudonocardiaceae</taxon>
        <taxon>Crossiella</taxon>
    </lineage>
</organism>
<evidence type="ECO:0000256" key="1">
    <source>
        <dbReference type="SAM" id="MobiDB-lite"/>
    </source>
</evidence>
<dbReference type="Proteomes" id="UP001519363">
    <property type="component" value="Unassembled WGS sequence"/>
</dbReference>